<sequence>MPIISSGVEAELVETTDSATSDLYDPPLY</sequence>
<keyword evidence="2" id="KW-1185">Reference proteome</keyword>
<dbReference type="HOGENOM" id="CLU_3409137_0_0_9"/>
<evidence type="ECO:0000313" key="1">
    <source>
        <dbReference type="EMBL" id="AET70039.1"/>
    </source>
</evidence>
<gene>
    <name evidence="1" type="ordered locus">Desor_4635</name>
</gene>
<dbReference type="AlphaFoldDB" id="G7WE63"/>
<dbReference type="Proteomes" id="UP000006346">
    <property type="component" value="Chromosome"/>
</dbReference>
<evidence type="ECO:0000313" key="2">
    <source>
        <dbReference type="Proteomes" id="UP000006346"/>
    </source>
</evidence>
<organism evidence="1 2">
    <name type="scientific">Desulfosporosinus orientis (strain ATCC 19365 / DSM 765 / NCIMB 8382 / VKM B-1628 / Singapore I)</name>
    <name type="common">Desulfotomaculum orientis</name>
    <dbReference type="NCBI Taxonomy" id="768706"/>
    <lineage>
        <taxon>Bacteria</taxon>
        <taxon>Bacillati</taxon>
        <taxon>Bacillota</taxon>
        <taxon>Clostridia</taxon>
        <taxon>Eubacteriales</taxon>
        <taxon>Desulfitobacteriaceae</taxon>
        <taxon>Desulfosporosinus</taxon>
    </lineage>
</organism>
<proteinExistence type="predicted"/>
<reference evidence="2" key="1">
    <citation type="submission" date="2011-11" db="EMBL/GenBank/DDBJ databases">
        <title>Complete sequence of Desulfosporosinus orientis DSM 765.</title>
        <authorList>
            <person name="Lucas S."/>
            <person name="Han J."/>
            <person name="Lapidus A."/>
            <person name="Cheng J.-F."/>
            <person name="Goodwin L."/>
            <person name="Pitluck S."/>
            <person name="Peters L."/>
            <person name="Ovchinnikova G."/>
            <person name="Teshima H."/>
            <person name="Detter J.C."/>
            <person name="Han C."/>
            <person name="Tapia R."/>
            <person name="Land M."/>
            <person name="Hauser L."/>
            <person name="Kyrpides N."/>
            <person name="Ivanova N."/>
            <person name="Pagani I."/>
            <person name="Pester M."/>
            <person name="Spring S."/>
            <person name="Ollivier B."/>
            <person name="Rattei T."/>
            <person name="Klenk H.-P."/>
            <person name="Wagner M."/>
            <person name="Loy A."/>
            <person name="Woyke T."/>
        </authorList>
    </citation>
    <scope>NUCLEOTIDE SEQUENCE [LARGE SCALE GENOMIC DNA]</scope>
    <source>
        <strain evidence="2">ATCC 19365 / DSM 765 / NCIMB 8382 / VKM B-1628</strain>
    </source>
</reference>
<name>G7WE63_DESOD</name>
<reference evidence="1 2" key="2">
    <citation type="journal article" date="2012" name="J. Bacteriol.">
        <title>Complete genome sequences of Desulfosporosinus orientis DSM765T, Desulfosporosinus youngiae DSM17734T, Desulfosporosinus meridiei DSM13257T, and Desulfosporosinus acidiphilus DSM22704T.</title>
        <authorList>
            <person name="Pester M."/>
            <person name="Brambilla E."/>
            <person name="Alazard D."/>
            <person name="Rattei T."/>
            <person name="Weinmaier T."/>
            <person name="Han J."/>
            <person name="Lucas S."/>
            <person name="Lapidus A."/>
            <person name="Cheng J.F."/>
            <person name="Goodwin L."/>
            <person name="Pitluck S."/>
            <person name="Peters L."/>
            <person name="Ovchinnikova G."/>
            <person name="Teshima H."/>
            <person name="Detter J.C."/>
            <person name="Han C.S."/>
            <person name="Tapia R."/>
            <person name="Land M.L."/>
            <person name="Hauser L."/>
            <person name="Kyrpides N.C."/>
            <person name="Ivanova N.N."/>
            <person name="Pagani I."/>
            <person name="Huntmann M."/>
            <person name="Wei C.L."/>
            <person name="Davenport K.W."/>
            <person name="Daligault H."/>
            <person name="Chain P.S."/>
            <person name="Chen A."/>
            <person name="Mavromatis K."/>
            <person name="Markowitz V."/>
            <person name="Szeto E."/>
            <person name="Mikhailova N."/>
            <person name="Pati A."/>
            <person name="Wagner M."/>
            <person name="Woyke T."/>
            <person name="Ollivier B."/>
            <person name="Klenk H.P."/>
            <person name="Spring S."/>
            <person name="Loy A."/>
        </authorList>
    </citation>
    <scope>NUCLEOTIDE SEQUENCE [LARGE SCALE GENOMIC DNA]</scope>
    <source>
        <strain evidence="2">ATCC 19365 / DSM 765 / NCIMB 8382 / VKM B-1628</strain>
    </source>
</reference>
<dbReference type="EMBL" id="CP003108">
    <property type="protein sequence ID" value="AET70039.1"/>
    <property type="molecule type" value="Genomic_DNA"/>
</dbReference>
<dbReference type="KEGG" id="dor:Desor_4635"/>
<accession>G7WE63</accession>
<protein>
    <submittedName>
        <fullName evidence="1">Uncharacterized protein</fullName>
    </submittedName>
</protein>